<feature type="domain" description="Ig-like" evidence="5">
    <location>
        <begin position="245"/>
        <end position="335"/>
    </location>
</feature>
<dbReference type="InterPro" id="IPR003598">
    <property type="entry name" value="Ig_sub2"/>
</dbReference>
<dbReference type="InterPro" id="IPR007110">
    <property type="entry name" value="Ig-like_dom"/>
</dbReference>
<dbReference type="Gene3D" id="2.60.40.10">
    <property type="entry name" value="Immunoglobulins"/>
    <property type="match status" value="6"/>
</dbReference>
<dbReference type="SUPFAM" id="SSF49265">
    <property type="entry name" value="Fibronectin type III"/>
    <property type="match status" value="1"/>
</dbReference>
<dbReference type="SMART" id="SM00409">
    <property type="entry name" value="IG"/>
    <property type="match status" value="4"/>
</dbReference>
<feature type="chain" id="PRO_5032840862" description="Protein borderless" evidence="4">
    <location>
        <begin position="18"/>
        <end position="670"/>
    </location>
</feature>
<dbReference type="EMBL" id="JAACXV010014113">
    <property type="protein sequence ID" value="KAF7270305.1"/>
    <property type="molecule type" value="Genomic_DNA"/>
</dbReference>
<dbReference type="SUPFAM" id="SSF48726">
    <property type="entry name" value="Immunoglobulin"/>
    <property type="match status" value="4"/>
</dbReference>
<dbReference type="GO" id="GO:0030424">
    <property type="term" value="C:axon"/>
    <property type="evidence" value="ECO:0007669"/>
    <property type="project" value="TreeGrafter"/>
</dbReference>
<dbReference type="GO" id="GO:0098632">
    <property type="term" value="F:cell-cell adhesion mediator activity"/>
    <property type="evidence" value="ECO:0007669"/>
    <property type="project" value="TreeGrafter"/>
</dbReference>
<dbReference type="PROSITE" id="PS50835">
    <property type="entry name" value="IG_LIKE"/>
    <property type="match status" value="4"/>
</dbReference>
<dbReference type="Pfam" id="PF07679">
    <property type="entry name" value="I-set"/>
    <property type="match status" value="1"/>
</dbReference>
<dbReference type="SMART" id="SM00408">
    <property type="entry name" value="IGc2"/>
    <property type="match status" value="4"/>
</dbReference>
<keyword evidence="3" id="KW-0472">Membrane</keyword>
<dbReference type="CDD" id="cd00096">
    <property type="entry name" value="Ig"/>
    <property type="match status" value="1"/>
</dbReference>
<dbReference type="InterPro" id="IPR013098">
    <property type="entry name" value="Ig_I-set"/>
</dbReference>
<dbReference type="InterPro" id="IPR036116">
    <property type="entry name" value="FN3_sf"/>
</dbReference>
<dbReference type="AlphaFoldDB" id="A0A834HXH3"/>
<feature type="transmembrane region" description="Helical" evidence="3">
    <location>
        <begin position="634"/>
        <end position="656"/>
    </location>
</feature>
<evidence type="ECO:0000259" key="5">
    <source>
        <dbReference type="PROSITE" id="PS50835"/>
    </source>
</evidence>
<dbReference type="InterPro" id="IPR003961">
    <property type="entry name" value="FN3_dom"/>
</dbReference>
<dbReference type="GO" id="GO:0005886">
    <property type="term" value="C:plasma membrane"/>
    <property type="evidence" value="ECO:0007669"/>
    <property type="project" value="TreeGrafter"/>
</dbReference>
<feature type="domain" description="Ig-like" evidence="5">
    <location>
        <begin position="34"/>
        <end position="148"/>
    </location>
</feature>
<comment type="caution">
    <text evidence="7">The sequence shown here is derived from an EMBL/GenBank/DDBJ whole genome shotgun (WGS) entry which is preliminary data.</text>
</comment>
<dbReference type="InterPro" id="IPR036179">
    <property type="entry name" value="Ig-like_dom_sf"/>
</dbReference>
<feature type="domain" description="Ig-like" evidence="5">
    <location>
        <begin position="150"/>
        <end position="240"/>
    </location>
</feature>
<dbReference type="OrthoDB" id="6234674at2759"/>
<dbReference type="Pfam" id="PF13895">
    <property type="entry name" value="Ig_2"/>
    <property type="match status" value="1"/>
</dbReference>
<keyword evidence="4" id="KW-0732">Signal</keyword>
<evidence type="ECO:0008006" key="9">
    <source>
        <dbReference type="Google" id="ProtNLM"/>
    </source>
</evidence>
<evidence type="ECO:0000256" key="1">
    <source>
        <dbReference type="ARBA" id="ARBA00022737"/>
    </source>
</evidence>
<dbReference type="GO" id="GO:0007411">
    <property type="term" value="P:axon guidance"/>
    <property type="evidence" value="ECO:0007669"/>
    <property type="project" value="TreeGrafter"/>
</dbReference>
<protein>
    <recommendedName>
        <fullName evidence="9">Protein borderless</fullName>
    </recommendedName>
</protein>
<keyword evidence="8" id="KW-1185">Reference proteome</keyword>
<dbReference type="PROSITE" id="PS50853">
    <property type="entry name" value="FN3"/>
    <property type="match status" value="2"/>
</dbReference>
<dbReference type="Pfam" id="PF00041">
    <property type="entry name" value="fn3"/>
    <property type="match status" value="2"/>
</dbReference>
<feature type="domain" description="Fibronectin type-III" evidence="6">
    <location>
        <begin position="432"/>
        <end position="525"/>
    </location>
</feature>
<organism evidence="7 8">
    <name type="scientific">Rhynchophorus ferrugineus</name>
    <name type="common">Red palm weevil</name>
    <name type="synonym">Curculio ferrugineus</name>
    <dbReference type="NCBI Taxonomy" id="354439"/>
    <lineage>
        <taxon>Eukaryota</taxon>
        <taxon>Metazoa</taxon>
        <taxon>Ecdysozoa</taxon>
        <taxon>Arthropoda</taxon>
        <taxon>Hexapoda</taxon>
        <taxon>Insecta</taxon>
        <taxon>Pterygota</taxon>
        <taxon>Neoptera</taxon>
        <taxon>Endopterygota</taxon>
        <taxon>Coleoptera</taxon>
        <taxon>Polyphaga</taxon>
        <taxon>Cucujiformia</taxon>
        <taxon>Curculionidae</taxon>
        <taxon>Dryophthorinae</taxon>
        <taxon>Rhynchophorus</taxon>
    </lineage>
</organism>
<evidence type="ECO:0000313" key="8">
    <source>
        <dbReference type="Proteomes" id="UP000625711"/>
    </source>
</evidence>
<dbReference type="InterPro" id="IPR013783">
    <property type="entry name" value="Ig-like_fold"/>
</dbReference>
<dbReference type="GO" id="GO:0070593">
    <property type="term" value="P:dendrite self-avoidance"/>
    <property type="evidence" value="ECO:0007669"/>
    <property type="project" value="TreeGrafter"/>
</dbReference>
<gene>
    <name evidence="7" type="ORF">GWI33_016706</name>
</gene>
<dbReference type="PANTHER" id="PTHR10075">
    <property type="entry name" value="BASIGIN RELATED"/>
    <property type="match status" value="1"/>
</dbReference>
<dbReference type="CDD" id="cd00063">
    <property type="entry name" value="FN3"/>
    <property type="match status" value="2"/>
</dbReference>
<evidence type="ECO:0000256" key="3">
    <source>
        <dbReference type="SAM" id="Phobius"/>
    </source>
</evidence>
<proteinExistence type="predicted"/>
<evidence type="ECO:0000259" key="6">
    <source>
        <dbReference type="PROSITE" id="PS50853"/>
    </source>
</evidence>
<evidence type="ECO:0000256" key="4">
    <source>
        <dbReference type="SAM" id="SignalP"/>
    </source>
</evidence>
<sequence length="670" mass="76083">MNTVLGIVLCCAVCVAAYYDEEESYPRYVTAAVGDHVVFDCEIDFPHDYPIPYKLFWRRGEKEIFSWHEGESTESDDYSGRITLLSKFHLHPPHPPTIERPIQHYGRASINLTSIRESDAGWYECRVKFPTRTPPYRNNGTWFHLTVSGGNLLAIPPINQTITEGQEVRFMCVVKDLSFKLRWLKDGIPLNSYQDLTQRSWVEKDGTLVIKPTDMGDYGEYECEVSNTIGDYQKARAFLNVQYKAKVVYAPPEIHLPYGRPALIDCHFRANPPLTNLRWEKDGFLFDPYNVQGVFYRKNGSLYFNKVDETHGGSYTCTPYNDLGTQGPSPAMYVIVQRAPIFTKSPQNLYLKKLGETVEIPCDARDGDNGHKPMIVWYKKGSSLPMGRYSIIEGNLTITDIEEEDRGIYQCSATNKAATVTVETELLVENIPSSAPYNLSAVSSPTSVHLKWLSRRQKNVEFSVWFKKIESTSGWKTYQVPSSRSLEATITNLEPATEYEFMILCKDDAGDGPFSKTLRIWTKSPEETNLFKGPAPIGYPQNIVVRPTDDGLFVTWDPPDFGMEFLKTYAVRWTQGPEDYVFGSVNTLESSYLIRNLLEGTEYDIQVLAISIDDQQAISEKIRALYPGFKSIRAISTGIIAGLAFLGVIFVAVYFVKKRFFSSKPHLIKK</sequence>
<dbReference type="InterPro" id="IPR003599">
    <property type="entry name" value="Ig_sub"/>
</dbReference>
<dbReference type="GO" id="GO:0007156">
    <property type="term" value="P:homophilic cell adhesion via plasma membrane adhesion molecules"/>
    <property type="evidence" value="ECO:0007669"/>
    <property type="project" value="TreeGrafter"/>
</dbReference>
<dbReference type="SMART" id="SM00060">
    <property type="entry name" value="FN3"/>
    <property type="match status" value="2"/>
</dbReference>
<keyword evidence="3" id="KW-0812">Transmembrane</keyword>
<dbReference type="Pfam" id="PF13927">
    <property type="entry name" value="Ig_3"/>
    <property type="match status" value="1"/>
</dbReference>
<evidence type="ECO:0000313" key="7">
    <source>
        <dbReference type="EMBL" id="KAF7270305.1"/>
    </source>
</evidence>
<accession>A0A834HXH3</accession>
<feature type="domain" description="Fibronectin type-III" evidence="6">
    <location>
        <begin position="536"/>
        <end position="629"/>
    </location>
</feature>
<feature type="domain" description="Ig-like" evidence="5">
    <location>
        <begin position="340"/>
        <end position="421"/>
    </location>
</feature>
<evidence type="ECO:0000256" key="2">
    <source>
        <dbReference type="ARBA" id="ARBA00023319"/>
    </source>
</evidence>
<name>A0A834HXH3_RHYFE</name>
<keyword evidence="1" id="KW-0677">Repeat</keyword>
<keyword evidence="3" id="KW-1133">Transmembrane helix</keyword>
<keyword evidence="2" id="KW-0393">Immunoglobulin domain</keyword>
<dbReference type="Proteomes" id="UP000625711">
    <property type="component" value="Unassembled WGS sequence"/>
</dbReference>
<dbReference type="PANTHER" id="PTHR10075:SF78">
    <property type="entry name" value="PROTEIN BORDERLESS"/>
    <property type="match status" value="1"/>
</dbReference>
<feature type="signal peptide" evidence="4">
    <location>
        <begin position="1"/>
        <end position="17"/>
    </location>
</feature>
<reference evidence="7" key="1">
    <citation type="submission" date="2020-08" db="EMBL/GenBank/DDBJ databases">
        <title>Genome sequencing and assembly of the red palm weevil Rhynchophorus ferrugineus.</title>
        <authorList>
            <person name="Dias G.B."/>
            <person name="Bergman C.M."/>
            <person name="Manee M."/>
        </authorList>
    </citation>
    <scope>NUCLEOTIDE SEQUENCE</scope>
    <source>
        <strain evidence="7">AA-2017</strain>
        <tissue evidence="7">Whole larva</tissue>
    </source>
</reference>